<dbReference type="AlphaFoldDB" id="A0A1G6HQ29"/>
<evidence type="ECO:0000313" key="3">
    <source>
        <dbReference type="EMBL" id="SDB96350.1"/>
    </source>
</evidence>
<evidence type="ECO:0000256" key="2">
    <source>
        <dbReference type="SAM" id="SignalP"/>
    </source>
</evidence>
<dbReference type="PROSITE" id="PS51257">
    <property type="entry name" value="PROKAR_LIPOPROTEIN"/>
    <property type="match status" value="1"/>
</dbReference>
<feature type="region of interest" description="Disordered" evidence="1">
    <location>
        <begin position="197"/>
        <end position="220"/>
    </location>
</feature>
<sequence>MILRRRGSFPAFVASTILAATVLTGCGSPQVSPSGTPNATSTGAASFEEAKAVNLEFKTAVADVQKHLFDGEWRVGEYGDVPESCGDGYQFFLRRKLPQGFSFDGQGPERMAELSSWIGANGWQIAPSPTYGEGIDNVVIVAGKPEARVARLDVDLLPGVAAEGTVDVLEIRATSTCEPGDAAGILDQLRGPLTAVPEDTGIPDLESPDATPLFERFEEG</sequence>
<protein>
    <recommendedName>
        <fullName evidence="5">Lipoprotein</fullName>
    </recommendedName>
</protein>
<gene>
    <name evidence="3" type="ORF">SAMN05216418_1391</name>
</gene>
<evidence type="ECO:0000256" key="1">
    <source>
        <dbReference type="SAM" id="MobiDB-lite"/>
    </source>
</evidence>
<organism evidence="3 4">
    <name type="scientific">Microbacterium enclense</name>
    <dbReference type="NCBI Taxonomy" id="993073"/>
    <lineage>
        <taxon>Bacteria</taxon>
        <taxon>Bacillati</taxon>
        <taxon>Actinomycetota</taxon>
        <taxon>Actinomycetes</taxon>
        <taxon>Micrococcales</taxon>
        <taxon>Microbacteriaceae</taxon>
        <taxon>Microbacterium</taxon>
    </lineage>
</organism>
<dbReference type="EMBL" id="FMYG01000002">
    <property type="protein sequence ID" value="SDB96350.1"/>
    <property type="molecule type" value="Genomic_DNA"/>
</dbReference>
<name>A0A1G6HQ29_9MICO</name>
<evidence type="ECO:0000313" key="4">
    <source>
        <dbReference type="Proteomes" id="UP000183203"/>
    </source>
</evidence>
<proteinExistence type="predicted"/>
<evidence type="ECO:0008006" key="5">
    <source>
        <dbReference type="Google" id="ProtNLM"/>
    </source>
</evidence>
<feature type="chain" id="PRO_5010190338" description="Lipoprotein" evidence="2">
    <location>
        <begin position="20"/>
        <end position="220"/>
    </location>
</feature>
<keyword evidence="2" id="KW-0732">Signal</keyword>
<dbReference type="Proteomes" id="UP000183203">
    <property type="component" value="Unassembled WGS sequence"/>
</dbReference>
<feature type="signal peptide" evidence="2">
    <location>
        <begin position="1"/>
        <end position="19"/>
    </location>
</feature>
<accession>A0A1G6HQ29</accession>
<reference evidence="3 4" key="1">
    <citation type="submission" date="2016-09" db="EMBL/GenBank/DDBJ databases">
        <authorList>
            <person name="Capua I."/>
            <person name="De Benedictis P."/>
            <person name="Joannis T."/>
            <person name="Lombin L.H."/>
            <person name="Cattoli G."/>
        </authorList>
    </citation>
    <scope>NUCLEOTIDE SEQUENCE [LARGE SCALE GENOMIC DNA]</scope>
    <source>
        <strain evidence="3 4">NIO-1002</strain>
    </source>
</reference>